<feature type="domain" description="RRM" evidence="20">
    <location>
        <begin position="113"/>
        <end position="176"/>
    </location>
</feature>
<evidence type="ECO:0000313" key="24">
    <source>
        <dbReference type="Proteomes" id="UP000291000"/>
    </source>
</evidence>
<dbReference type="InterPro" id="IPR034946">
    <property type="entry name" value="LARP7_La"/>
</dbReference>
<evidence type="ECO:0000313" key="23">
    <source>
        <dbReference type="Ensembl" id="ENSCHIP00000012071.1"/>
    </source>
</evidence>
<dbReference type="GO" id="GO:0017070">
    <property type="term" value="F:U6 snRNA binding"/>
    <property type="evidence" value="ECO:0007669"/>
    <property type="project" value="UniProtKB-ARBA"/>
</dbReference>
<evidence type="ECO:0000256" key="19">
    <source>
        <dbReference type="SAM" id="MobiDB-lite"/>
    </source>
</evidence>
<dbReference type="SUPFAM" id="SSF54928">
    <property type="entry name" value="RNA-binding domain, RBD"/>
    <property type="match status" value="1"/>
</dbReference>
<dbReference type="PROSITE" id="PS50102">
    <property type="entry name" value="RRM"/>
    <property type="match status" value="1"/>
</dbReference>
<dbReference type="FunFam" id="3.30.70.330:FF:000281">
    <property type="entry name" value="la-related protein 7 isoform X1"/>
    <property type="match status" value="1"/>
</dbReference>
<dbReference type="InterPro" id="IPR035979">
    <property type="entry name" value="RBD_domain_sf"/>
</dbReference>
<evidence type="ECO:0000256" key="18">
    <source>
        <dbReference type="PROSITE-ProRule" id="PRU00332"/>
    </source>
</evidence>
<dbReference type="FunFam" id="3.30.70.330:FF:000379">
    <property type="entry name" value="la-related protein 7 isoform X2"/>
    <property type="match status" value="1"/>
</dbReference>
<keyword evidence="9" id="KW-0744">Spermatogenesis</keyword>
<evidence type="ECO:0000259" key="21">
    <source>
        <dbReference type="PROSITE" id="PS50961"/>
    </source>
</evidence>
<dbReference type="InterPro" id="IPR036390">
    <property type="entry name" value="WH_DNA-bd_sf"/>
</dbReference>
<evidence type="ECO:0000256" key="12">
    <source>
        <dbReference type="ARBA" id="ARBA00023015"/>
    </source>
</evidence>
<keyword evidence="14" id="KW-0508">mRNA splicing</keyword>
<comment type="subunit">
    <text evidence="17">Core component of the 7SK RNP complex, at least composed of 7SK RNA, LARP7, MEPCE, HEXIM1 (or HEXIM2) and P-TEFb (composed of CDK9 and CCNT1/cyclin-T1). Interacts with METTL16. Interacts with RBM7; upon genotoxic stress this interaction is enhanced, triggering the release of inactive P-TEFb complex from the core, yielding to P-TEFb complex activation. Associates with box C/D small nucleolar ribonucleoprotein (snoRNP) complexes.</text>
</comment>
<feature type="compositionally biased region" description="Polar residues" evidence="19">
    <location>
        <begin position="224"/>
        <end position="243"/>
    </location>
</feature>
<dbReference type="PANTHER" id="PTHR22792:SF62">
    <property type="entry name" value="LA-RELATED PROTEIN 7"/>
    <property type="match status" value="1"/>
</dbReference>
<accession>A0A452EJL2</accession>
<dbReference type="GO" id="GO:0005654">
    <property type="term" value="C:nucleoplasm"/>
    <property type="evidence" value="ECO:0007669"/>
    <property type="project" value="UniProtKB-SubCell"/>
</dbReference>
<dbReference type="GO" id="GO:1990438">
    <property type="term" value="P:U6 2'-O-snRNA methylation"/>
    <property type="evidence" value="ECO:0007669"/>
    <property type="project" value="UniProtKB-ARBA"/>
</dbReference>
<evidence type="ECO:0000259" key="20">
    <source>
        <dbReference type="PROSITE" id="PS50102"/>
    </source>
</evidence>
<dbReference type="GO" id="GO:0000494">
    <property type="term" value="P:box C/D sno(s)RNA 3'-end processing"/>
    <property type="evidence" value="ECO:0007669"/>
    <property type="project" value="UniProtKB-ARBA"/>
</dbReference>
<keyword evidence="15" id="KW-0539">Nucleus</keyword>
<keyword evidence="6" id="KW-0507">mRNA processing</keyword>
<reference evidence="23" key="2">
    <citation type="submission" date="2025-08" db="UniProtKB">
        <authorList>
            <consortium name="Ensembl"/>
        </authorList>
    </citation>
    <scope>IDENTIFICATION</scope>
</reference>
<dbReference type="InterPro" id="IPR034887">
    <property type="entry name" value="LARP7_RRM1"/>
</dbReference>
<sequence>METESGNKEKAMEESIEKKKEVLADIMKQVDFWFGDANLHKDRFLQEQIEKSRDGYVDISLLVSFNKMKKLTTDGKLIARALKSSAVVELDLEGTRIRRKKPLGERPKDEDERTVYVELLPKDVNHSWIERVFGKCSNVVYISILHYKSTGDSKGFAFVEFETKEQAAKAIEFLNNPPEEAPRKPGVVPKTVKNKPIPALTVTEEKKKKKKKKGRTKKDDNIQTKESNMDASNQSRLLNPKSNPQRKRKNEKKTEVSSLPLVKAGKRKRSSSEDADCLTPKTKVTKVSQKDNIKKEAPKVCKESKELEDGSLPKAKRKHKKKHKERHKMGEEVIPLRVLSKTEWLDLKKEYLALQKANKITIRNGNKWKCGPQEKVNAAGPQFVSGVIVKIINTEPLPGRKQVKGTLAAISEVVYVDLLEGDTECHARFKTPEDAQAVVTAHSEIKKKHCWKLEILSGDHEQRYWPKILVDRQAKLNQPHEKKTAKIRLEKTQQASQHIRFSEYD</sequence>
<dbReference type="CDD" id="cd12290">
    <property type="entry name" value="RRM1_LARP7"/>
    <property type="match status" value="1"/>
</dbReference>
<dbReference type="Gene3D" id="3.30.70.330">
    <property type="match status" value="2"/>
</dbReference>
<dbReference type="SMART" id="SM00360">
    <property type="entry name" value="RRM"/>
    <property type="match status" value="1"/>
</dbReference>
<dbReference type="SMART" id="SM00715">
    <property type="entry name" value="LA"/>
    <property type="match status" value="1"/>
</dbReference>
<dbReference type="Pfam" id="PF08777">
    <property type="entry name" value="RRM_3"/>
    <property type="match status" value="1"/>
</dbReference>
<dbReference type="SUPFAM" id="SSF46785">
    <property type="entry name" value="Winged helix' DNA-binding domain"/>
    <property type="match status" value="1"/>
</dbReference>
<dbReference type="GeneTree" id="ENSGT00940000154949"/>
<evidence type="ECO:0000256" key="6">
    <source>
        <dbReference type="ARBA" id="ARBA00022664"/>
    </source>
</evidence>
<dbReference type="GO" id="GO:0007283">
    <property type="term" value="P:spermatogenesis"/>
    <property type="evidence" value="ECO:0007669"/>
    <property type="project" value="UniProtKB-KW"/>
</dbReference>
<dbReference type="CDD" id="cd08032">
    <property type="entry name" value="LARP_7"/>
    <property type="match status" value="1"/>
</dbReference>
<name>A0A452EJL2_CAPHI</name>
<comment type="subcellular location">
    <subcellularLocation>
        <location evidence="1">Nucleus</location>
        <location evidence="1">Nucleoplasm</location>
    </subcellularLocation>
</comment>
<feature type="domain" description="XRRM" evidence="22">
    <location>
        <begin position="382"/>
        <end position="497"/>
    </location>
</feature>
<dbReference type="Proteomes" id="UP000291000">
    <property type="component" value="Chromosome 12"/>
</dbReference>
<dbReference type="Ensembl" id="ENSCHIT00000019861.1">
    <property type="protein sequence ID" value="ENSCHIP00000012071.1"/>
    <property type="gene ID" value="ENSCHIG00000013971.1"/>
</dbReference>
<keyword evidence="5" id="KW-0597">Phosphoprotein</keyword>
<dbReference type="InterPro" id="IPR012677">
    <property type="entry name" value="Nucleotide-bd_a/b_plait_sf"/>
</dbReference>
<evidence type="ECO:0000256" key="13">
    <source>
        <dbReference type="ARBA" id="ARBA00023163"/>
    </source>
</evidence>
<dbReference type="InterPro" id="IPR014886">
    <property type="entry name" value="La_xRRM"/>
</dbReference>
<evidence type="ECO:0000256" key="11">
    <source>
        <dbReference type="ARBA" id="ARBA00022990"/>
    </source>
</evidence>
<feature type="compositionally biased region" description="Basic residues" evidence="19">
    <location>
        <begin position="314"/>
        <end position="327"/>
    </location>
</feature>
<evidence type="ECO:0000256" key="14">
    <source>
        <dbReference type="ARBA" id="ARBA00023187"/>
    </source>
</evidence>
<dbReference type="InterPro" id="IPR000504">
    <property type="entry name" value="RRM_dom"/>
</dbReference>
<evidence type="ECO:0000256" key="5">
    <source>
        <dbReference type="ARBA" id="ARBA00022553"/>
    </source>
</evidence>
<dbReference type="PRINTS" id="PR00302">
    <property type="entry name" value="LUPUSLA"/>
</dbReference>
<evidence type="ECO:0000256" key="1">
    <source>
        <dbReference type="ARBA" id="ARBA00004642"/>
    </source>
</evidence>
<keyword evidence="12" id="KW-0805">Transcription regulation</keyword>
<dbReference type="GO" id="GO:0008380">
    <property type="term" value="P:RNA splicing"/>
    <property type="evidence" value="ECO:0007669"/>
    <property type="project" value="UniProtKB-KW"/>
</dbReference>
<keyword evidence="10 18" id="KW-0694">RNA-binding</keyword>
<keyword evidence="8" id="KW-0832">Ubl conjugation</keyword>
<evidence type="ECO:0000259" key="22">
    <source>
        <dbReference type="PROSITE" id="PS51939"/>
    </source>
</evidence>
<dbReference type="Pfam" id="PF00076">
    <property type="entry name" value="RRM_1"/>
    <property type="match status" value="1"/>
</dbReference>
<dbReference type="PANTHER" id="PTHR22792">
    <property type="entry name" value="LUPUS LA PROTEIN-RELATED"/>
    <property type="match status" value="1"/>
</dbReference>
<dbReference type="GO" id="GO:0030154">
    <property type="term" value="P:cell differentiation"/>
    <property type="evidence" value="ECO:0007669"/>
    <property type="project" value="UniProtKB-KW"/>
</dbReference>
<dbReference type="InterPro" id="IPR034910">
    <property type="entry name" value="LARP7_RRM2"/>
</dbReference>
<dbReference type="GO" id="GO:0000122">
    <property type="term" value="P:negative regulation of transcription by RNA polymerase II"/>
    <property type="evidence" value="ECO:0007669"/>
    <property type="project" value="UniProtKB-ARBA"/>
</dbReference>
<feature type="compositionally biased region" description="Basic and acidic residues" evidence="19">
    <location>
        <begin position="288"/>
        <end position="308"/>
    </location>
</feature>
<dbReference type="InterPro" id="IPR045180">
    <property type="entry name" value="La_dom_prot"/>
</dbReference>
<proteinExistence type="inferred from homology"/>
<dbReference type="InterPro" id="IPR006630">
    <property type="entry name" value="La_HTH"/>
</dbReference>
<dbReference type="InterPro" id="IPR002344">
    <property type="entry name" value="Lupus_La"/>
</dbReference>
<feature type="domain" description="HTH La-type RNA-binding" evidence="21">
    <location>
        <begin position="16"/>
        <end position="110"/>
    </location>
</feature>
<protein>
    <recommendedName>
        <fullName evidence="3">La-related protein 7</fullName>
    </recommendedName>
    <alternativeName>
        <fullName evidence="16">La ribonucleoprotein domain family member 7</fullName>
    </alternativeName>
</protein>
<dbReference type="GO" id="GO:1990904">
    <property type="term" value="C:ribonucleoprotein complex"/>
    <property type="evidence" value="ECO:0007669"/>
    <property type="project" value="UniProtKB-UniRule"/>
</dbReference>
<dbReference type="InterPro" id="IPR036388">
    <property type="entry name" value="WH-like_DNA-bd_sf"/>
</dbReference>
<evidence type="ECO:0000256" key="16">
    <source>
        <dbReference type="ARBA" id="ARBA00029640"/>
    </source>
</evidence>
<feature type="compositionally biased region" description="Basic residues" evidence="19">
    <location>
        <begin position="207"/>
        <end position="216"/>
    </location>
</feature>
<dbReference type="Gene3D" id="1.10.10.10">
    <property type="entry name" value="Winged helix-like DNA-binding domain superfamily/Winged helix DNA-binding domain"/>
    <property type="match status" value="1"/>
</dbReference>
<evidence type="ECO:0000256" key="7">
    <source>
        <dbReference type="ARBA" id="ARBA00022782"/>
    </source>
</evidence>
<evidence type="ECO:0000256" key="2">
    <source>
        <dbReference type="ARBA" id="ARBA00008680"/>
    </source>
</evidence>
<feature type="region of interest" description="Disordered" evidence="19">
    <location>
        <begin position="174"/>
        <end position="328"/>
    </location>
</feature>
<dbReference type="GO" id="GO:0048024">
    <property type="term" value="P:regulation of mRNA splicing, via spliceosome"/>
    <property type="evidence" value="ECO:0007669"/>
    <property type="project" value="UniProtKB-ARBA"/>
</dbReference>
<evidence type="ECO:0000256" key="15">
    <source>
        <dbReference type="ARBA" id="ARBA00023242"/>
    </source>
</evidence>
<keyword evidence="4" id="KW-1017">Isopeptide bond</keyword>
<evidence type="ECO:0000256" key="3">
    <source>
        <dbReference type="ARBA" id="ARBA00015867"/>
    </source>
</evidence>
<dbReference type="GO" id="GO:0006397">
    <property type="term" value="P:mRNA processing"/>
    <property type="evidence" value="ECO:0007669"/>
    <property type="project" value="UniProtKB-KW"/>
</dbReference>
<dbReference type="CDD" id="cd12542">
    <property type="entry name" value="RRM2_LARP7"/>
    <property type="match status" value="1"/>
</dbReference>
<evidence type="ECO:0000256" key="17">
    <source>
        <dbReference type="ARBA" id="ARBA00063246"/>
    </source>
</evidence>
<dbReference type="PROSITE" id="PS50961">
    <property type="entry name" value="HTH_LA"/>
    <property type="match status" value="1"/>
</dbReference>
<evidence type="ECO:0000256" key="10">
    <source>
        <dbReference type="ARBA" id="ARBA00022884"/>
    </source>
</evidence>
<keyword evidence="11" id="KW-0007">Acetylation</keyword>
<dbReference type="EMBL" id="LWLT01000013">
    <property type="status" value="NOT_ANNOTATED_CDS"/>
    <property type="molecule type" value="Genomic_DNA"/>
</dbReference>
<keyword evidence="13" id="KW-0804">Transcription</keyword>
<keyword evidence="7" id="KW-0221">Differentiation</keyword>
<organism evidence="23 24">
    <name type="scientific">Capra hircus</name>
    <name type="common">Goat</name>
    <dbReference type="NCBI Taxonomy" id="9925"/>
    <lineage>
        <taxon>Eukaryota</taxon>
        <taxon>Metazoa</taxon>
        <taxon>Chordata</taxon>
        <taxon>Craniata</taxon>
        <taxon>Vertebrata</taxon>
        <taxon>Euteleostomi</taxon>
        <taxon>Mammalia</taxon>
        <taxon>Eutheria</taxon>
        <taxon>Laurasiatheria</taxon>
        <taxon>Artiodactyla</taxon>
        <taxon>Ruminantia</taxon>
        <taxon>Pecora</taxon>
        <taxon>Bovidae</taxon>
        <taxon>Caprinae</taxon>
        <taxon>Capra</taxon>
    </lineage>
</organism>
<evidence type="ECO:0000256" key="4">
    <source>
        <dbReference type="ARBA" id="ARBA00022499"/>
    </source>
</evidence>
<dbReference type="AlphaFoldDB" id="A0A452EJL2"/>
<evidence type="ECO:0000256" key="9">
    <source>
        <dbReference type="ARBA" id="ARBA00022871"/>
    </source>
</evidence>
<reference evidence="23 24" key="1">
    <citation type="submission" date="2016-04" db="EMBL/GenBank/DDBJ databases">
        <title>Polished mammalian reference genomes with single-molecule sequencing and chromosome conformation capture applied to the Capra hircus genome.</title>
        <authorList>
            <person name="Bickhart D.M."/>
            <person name="Koren S."/>
            <person name="Rosen B."/>
            <person name="Hastie A."/>
            <person name="Liachko I."/>
            <person name="Sullivan S.T."/>
            <person name="Burton J."/>
            <person name="Sayre B.L."/>
            <person name="Huson H.J."/>
            <person name="Lee J."/>
            <person name="Lam E."/>
            <person name="Kelley C.M."/>
            <person name="Hutchison J.L."/>
            <person name="Zhou Y."/>
            <person name="Sun J."/>
            <person name="Crisa A."/>
            <person name="Schwartz J.C."/>
            <person name="Hammond J.A."/>
            <person name="Schroeder S.G."/>
            <person name="Liu G.E."/>
            <person name="Dunham M."/>
            <person name="Shendure J."/>
            <person name="Sonstegard T.S."/>
            <person name="Phillippy A.M."/>
            <person name="Van Tassell C.P."/>
            <person name="Smith T.P."/>
        </authorList>
    </citation>
    <scope>NUCLEOTIDE SEQUENCE [LARGE SCALE GENOMIC DNA]</scope>
</reference>
<keyword evidence="24" id="KW-1185">Reference proteome</keyword>
<reference evidence="23" key="3">
    <citation type="submission" date="2025-09" db="UniProtKB">
        <authorList>
            <consortium name="Ensembl"/>
        </authorList>
    </citation>
    <scope>IDENTIFICATION</scope>
</reference>
<dbReference type="FunFam" id="1.10.10.10:FF:000158">
    <property type="entry name" value="La ribonucleoprotein domain family member 7"/>
    <property type="match status" value="1"/>
</dbReference>
<dbReference type="PROSITE" id="PS51939">
    <property type="entry name" value="XRRM"/>
    <property type="match status" value="1"/>
</dbReference>
<dbReference type="Pfam" id="PF05383">
    <property type="entry name" value="La"/>
    <property type="match status" value="1"/>
</dbReference>
<evidence type="ECO:0000256" key="8">
    <source>
        <dbReference type="ARBA" id="ARBA00022843"/>
    </source>
</evidence>
<comment type="similarity">
    <text evidence="2">Belongs to the LARP7 family.</text>
</comment>